<keyword evidence="3 10" id="KW-0255">Endonuclease</keyword>
<dbReference type="InterPro" id="IPR025161">
    <property type="entry name" value="IS402-like_dom"/>
</dbReference>
<comment type="caution">
    <text evidence="13">The sequence shown here is derived from an EMBL/GenBank/DDBJ whole genome shotgun (WGS) entry which is preliminary data.</text>
</comment>
<comment type="similarity">
    <text evidence="10">Belongs to the CRISPR-associated endonuclease Cas1 family.</text>
</comment>
<organism evidence="13 14">
    <name type="scientific">Saccharopolyspora spinosa</name>
    <dbReference type="NCBI Taxonomy" id="60894"/>
    <lineage>
        <taxon>Bacteria</taxon>
        <taxon>Bacillati</taxon>
        <taxon>Actinomycetota</taxon>
        <taxon>Actinomycetes</taxon>
        <taxon>Pseudonocardiales</taxon>
        <taxon>Pseudonocardiaceae</taxon>
        <taxon>Saccharopolyspora</taxon>
    </lineage>
</organism>
<comment type="cofactor">
    <cofactor evidence="10">
        <name>Mg(2+)</name>
        <dbReference type="ChEBI" id="CHEBI:18420"/>
    </cofactor>
    <cofactor evidence="10">
        <name>Mn(2+)</name>
        <dbReference type="ChEBI" id="CHEBI:29035"/>
    </cofactor>
</comment>
<sequence>MLTQQRSAPARAQRTLPEGATATAATVYGRTSTDPRVIIADGRNVQLRVERGQLSIQDGVGQHRRTRTLPKIERDVRRIIVLSDNGYVSWDAARWCADVGITVVQADRSGRQITTAADPQPDTDDVRLRRAQAFAGDDGPNAAVGLEIAKYILARKLDGQAAIVTEYLNNPAVSDTIRQYAADVAASESVSAARVREGAAGAAYWQAWSGHVIVPFEPREAFSVPAHWTTFVARKSPIDTAKTNGHHAADPINALLNFAYRLAETECRLACLAVGLDPAMGFHHSDKPNRDSLALDLLEILRPEVDRFVLDLLSTNGPMRYLSPKLFVEESDGHCRLVPPLTHLVAEQCLDWLRSIVPHAVHIARMLATGAKGAVRPAAPSKRTRPRKYRPTTPLRLSGTVTVERIIPDHLWANIAPLLPAAPQRRSVGRPPADSRAVLAGIVCAEQLGCSYTTIPPTLGVSSKTCQTRLDNWQQAGTWPAVERALQDSDHIRQLRAETDAVPA</sequence>
<dbReference type="InterPro" id="IPR002729">
    <property type="entry name" value="CRISPR-assoc_Cas1"/>
</dbReference>
<name>A0A2N3XXM2_SACSN</name>
<dbReference type="PANTHER" id="PTHR34353">
    <property type="entry name" value="CRISPR-ASSOCIATED ENDONUCLEASE CAS1 1"/>
    <property type="match status" value="1"/>
</dbReference>
<evidence type="ECO:0000256" key="8">
    <source>
        <dbReference type="ARBA" id="ARBA00023211"/>
    </source>
</evidence>
<feature type="domain" description="Insertion element IS402-like" evidence="12">
    <location>
        <begin position="408"/>
        <end position="481"/>
    </location>
</feature>
<dbReference type="PANTHER" id="PTHR34353:SF2">
    <property type="entry name" value="CRISPR-ASSOCIATED ENDONUCLEASE CAS1 1"/>
    <property type="match status" value="1"/>
</dbReference>
<evidence type="ECO:0000313" key="14">
    <source>
        <dbReference type="Proteomes" id="UP000233786"/>
    </source>
</evidence>
<evidence type="ECO:0000256" key="11">
    <source>
        <dbReference type="SAM" id="MobiDB-lite"/>
    </source>
</evidence>
<dbReference type="Pfam" id="PF01867">
    <property type="entry name" value="Cas_Cas1"/>
    <property type="match status" value="1"/>
</dbReference>
<feature type="binding site" evidence="10">
    <location>
        <position position="284"/>
    </location>
    <ligand>
        <name>Mn(2+)</name>
        <dbReference type="ChEBI" id="CHEBI:29035"/>
    </ligand>
</feature>
<proteinExistence type="inferred from homology"/>
<dbReference type="Gene3D" id="1.20.120.920">
    <property type="entry name" value="CRISPR-associated endonuclease Cas1, C-terminal domain"/>
    <property type="match status" value="1"/>
</dbReference>
<dbReference type="NCBIfam" id="TIGR00287">
    <property type="entry name" value="cas1"/>
    <property type="match status" value="1"/>
</dbReference>
<dbReference type="CDD" id="cd09634">
    <property type="entry name" value="Cas1_I-II-III"/>
    <property type="match status" value="1"/>
</dbReference>
<dbReference type="EC" id="3.1.-.-" evidence="10"/>
<evidence type="ECO:0000256" key="10">
    <source>
        <dbReference type="HAMAP-Rule" id="MF_01470"/>
    </source>
</evidence>
<keyword evidence="14" id="KW-1185">Reference proteome</keyword>
<dbReference type="STRING" id="994479.GCA_000194155_02327"/>
<dbReference type="GO" id="GO:0046872">
    <property type="term" value="F:metal ion binding"/>
    <property type="evidence" value="ECO:0007669"/>
    <property type="project" value="UniProtKB-UniRule"/>
</dbReference>
<evidence type="ECO:0000256" key="7">
    <source>
        <dbReference type="ARBA" id="ARBA00023125"/>
    </source>
</evidence>
<dbReference type="HAMAP" id="MF_01470">
    <property type="entry name" value="Cas1"/>
    <property type="match status" value="1"/>
</dbReference>
<protein>
    <recommendedName>
        <fullName evidence="10">CRISPR-associated endonuclease Cas1</fullName>
        <ecNumber evidence="10">3.1.-.-</ecNumber>
    </recommendedName>
</protein>
<gene>
    <name evidence="10" type="primary">cas1</name>
    <name evidence="13" type="ORF">A8926_3114</name>
</gene>
<dbReference type="GO" id="GO:0004519">
    <property type="term" value="F:endonuclease activity"/>
    <property type="evidence" value="ECO:0007669"/>
    <property type="project" value="UniProtKB-UniRule"/>
</dbReference>
<dbReference type="InterPro" id="IPR042206">
    <property type="entry name" value="CRISPR-assoc_Cas1_C"/>
</dbReference>
<evidence type="ECO:0000256" key="5">
    <source>
        <dbReference type="ARBA" id="ARBA00022842"/>
    </source>
</evidence>
<dbReference type="RefSeq" id="WP_010694769.1">
    <property type="nucleotide sequence ID" value="NZ_CP061007.1"/>
</dbReference>
<dbReference type="Pfam" id="PF13340">
    <property type="entry name" value="DUF4096"/>
    <property type="match status" value="1"/>
</dbReference>
<evidence type="ECO:0000256" key="2">
    <source>
        <dbReference type="ARBA" id="ARBA00022723"/>
    </source>
</evidence>
<keyword evidence="7 10" id="KW-0238">DNA-binding</keyword>
<dbReference type="EMBL" id="PJNB01000001">
    <property type="protein sequence ID" value="PKW15412.1"/>
    <property type="molecule type" value="Genomic_DNA"/>
</dbReference>
<evidence type="ECO:0000256" key="9">
    <source>
        <dbReference type="ARBA" id="ARBA00038592"/>
    </source>
</evidence>
<keyword evidence="6 10" id="KW-0051">Antiviral defense</keyword>
<feature type="binding site" evidence="10">
    <location>
        <position position="299"/>
    </location>
    <ligand>
        <name>Mn(2+)</name>
        <dbReference type="ChEBI" id="CHEBI:29035"/>
    </ligand>
</feature>
<dbReference type="InterPro" id="IPR050646">
    <property type="entry name" value="Cas1"/>
</dbReference>
<dbReference type="GO" id="GO:0051607">
    <property type="term" value="P:defense response to virus"/>
    <property type="evidence" value="ECO:0007669"/>
    <property type="project" value="UniProtKB-UniRule"/>
</dbReference>
<feature type="region of interest" description="Disordered" evidence="11">
    <location>
        <begin position="374"/>
        <end position="393"/>
    </location>
</feature>
<dbReference type="AlphaFoldDB" id="A0A2N3XXM2"/>
<keyword evidence="1 10" id="KW-0540">Nuclease</keyword>
<evidence type="ECO:0000259" key="12">
    <source>
        <dbReference type="Pfam" id="PF13340"/>
    </source>
</evidence>
<evidence type="ECO:0000256" key="6">
    <source>
        <dbReference type="ARBA" id="ARBA00023118"/>
    </source>
</evidence>
<comment type="subunit">
    <text evidence="9 10">Homodimer, forms a heterotetramer with a Cas2 homodimer.</text>
</comment>
<comment type="function">
    <text evidence="10">CRISPR (clustered regularly interspaced short palindromic repeat), is an adaptive immune system that provides protection against mobile genetic elements (viruses, transposable elements and conjugative plasmids). CRISPR clusters contain spacers, sequences complementary to antecedent mobile elements, and target invading nucleic acids. CRISPR clusters are transcribed and processed into CRISPR RNA (crRNA). Acts as a dsDNA endonuclease. Involved in the integration of spacer DNA into the CRISPR cassette.</text>
</comment>
<keyword evidence="4 10" id="KW-0378">Hydrolase</keyword>
<reference evidence="13" key="1">
    <citation type="submission" date="2017-12" db="EMBL/GenBank/DDBJ databases">
        <title>Sequencing the genomes of 1000 Actinobacteria strains.</title>
        <authorList>
            <person name="Klenk H.-P."/>
        </authorList>
    </citation>
    <scope>NUCLEOTIDE SEQUENCE [LARGE SCALE GENOMIC DNA]</scope>
    <source>
        <strain evidence="13">DSM 44228</strain>
    </source>
</reference>
<evidence type="ECO:0000256" key="4">
    <source>
        <dbReference type="ARBA" id="ARBA00022801"/>
    </source>
</evidence>
<dbReference type="GO" id="GO:0003677">
    <property type="term" value="F:DNA binding"/>
    <property type="evidence" value="ECO:0007669"/>
    <property type="project" value="UniProtKB-KW"/>
</dbReference>
<keyword evidence="8 10" id="KW-0464">Manganese</keyword>
<dbReference type="GO" id="GO:0016787">
    <property type="term" value="F:hydrolase activity"/>
    <property type="evidence" value="ECO:0007669"/>
    <property type="project" value="UniProtKB-KW"/>
</dbReference>
<feature type="region of interest" description="Disordered" evidence="11">
    <location>
        <begin position="1"/>
        <end position="21"/>
    </location>
</feature>
<evidence type="ECO:0000256" key="1">
    <source>
        <dbReference type="ARBA" id="ARBA00022722"/>
    </source>
</evidence>
<keyword evidence="2 10" id="KW-0479">Metal-binding</keyword>
<evidence type="ECO:0000313" key="13">
    <source>
        <dbReference type="EMBL" id="PKW15412.1"/>
    </source>
</evidence>
<accession>A0A2N3XXM2</accession>
<keyword evidence="5 10" id="KW-0460">Magnesium</keyword>
<feature type="binding site" evidence="10">
    <location>
        <position position="197"/>
    </location>
    <ligand>
        <name>Mn(2+)</name>
        <dbReference type="ChEBI" id="CHEBI:29035"/>
    </ligand>
</feature>
<dbReference type="Proteomes" id="UP000233786">
    <property type="component" value="Unassembled WGS sequence"/>
</dbReference>
<evidence type="ECO:0000256" key="3">
    <source>
        <dbReference type="ARBA" id="ARBA00022759"/>
    </source>
</evidence>
<dbReference type="GO" id="GO:0043571">
    <property type="term" value="P:maintenance of CRISPR repeat elements"/>
    <property type="evidence" value="ECO:0007669"/>
    <property type="project" value="UniProtKB-UniRule"/>
</dbReference>